<accession>A0AA39JCR3</accession>
<reference evidence="2" key="1">
    <citation type="submission" date="2023-06" db="EMBL/GenBank/DDBJ databases">
        <authorList>
            <consortium name="Lawrence Berkeley National Laboratory"/>
            <person name="Ahrendt S."/>
            <person name="Sahu N."/>
            <person name="Indic B."/>
            <person name="Wong-Bajracharya J."/>
            <person name="Merenyi Z."/>
            <person name="Ke H.-M."/>
            <person name="Monk M."/>
            <person name="Kocsube S."/>
            <person name="Drula E."/>
            <person name="Lipzen A."/>
            <person name="Balint B."/>
            <person name="Henrissat B."/>
            <person name="Andreopoulos B."/>
            <person name="Martin F.M."/>
            <person name="Harder C.B."/>
            <person name="Rigling D."/>
            <person name="Ford K.L."/>
            <person name="Foster G.D."/>
            <person name="Pangilinan J."/>
            <person name="Papanicolaou A."/>
            <person name="Barry K."/>
            <person name="LaButti K."/>
            <person name="Viragh M."/>
            <person name="Koriabine M."/>
            <person name="Yan M."/>
            <person name="Riley R."/>
            <person name="Champramary S."/>
            <person name="Plett K.L."/>
            <person name="Tsai I.J."/>
            <person name="Slot J."/>
            <person name="Sipos G."/>
            <person name="Plett J."/>
            <person name="Nagy L.G."/>
            <person name="Grigoriev I.V."/>
        </authorList>
    </citation>
    <scope>NUCLEOTIDE SEQUENCE</scope>
    <source>
        <strain evidence="2">FPL87.14</strain>
    </source>
</reference>
<proteinExistence type="predicted"/>
<organism evidence="2 3">
    <name type="scientific">Armillaria borealis</name>
    <dbReference type="NCBI Taxonomy" id="47425"/>
    <lineage>
        <taxon>Eukaryota</taxon>
        <taxon>Fungi</taxon>
        <taxon>Dikarya</taxon>
        <taxon>Basidiomycota</taxon>
        <taxon>Agaricomycotina</taxon>
        <taxon>Agaricomycetes</taxon>
        <taxon>Agaricomycetidae</taxon>
        <taxon>Agaricales</taxon>
        <taxon>Marasmiineae</taxon>
        <taxon>Physalacriaceae</taxon>
        <taxon>Armillaria</taxon>
    </lineage>
</organism>
<evidence type="ECO:0000313" key="3">
    <source>
        <dbReference type="Proteomes" id="UP001175226"/>
    </source>
</evidence>
<sequence>MFLGNLAPLYATEESSHRVNSSDGESVKNKSTTSTSLKMWRSRRVCKRLGYTDSKKSWEGRISQRRHPGHVNNYRVRSDFGGYPLDEEEPNIISVVLKRILLTFLHPVKNEVAPDEYARDSGRTRTRMKGKTRSRRGLGKLLAFRLQGRGNVGVNWVFFPELCLRLLHHEFHITVPENQEDDNCLWPAAHREGNNGMGDGHELCTAAFGLSAGTNALGSPAKLDSESMDETKIPLR</sequence>
<keyword evidence="3" id="KW-1185">Reference proteome</keyword>
<protein>
    <submittedName>
        <fullName evidence="2">Uncharacterized protein</fullName>
    </submittedName>
</protein>
<gene>
    <name evidence="2" type="ORF">EV421DRAFT_1738131</name>
</gene>
<name>A0AA39JCR3_9AGAR</name>
<evidence type="ECO:0000256" key="1">
    <source>
        <dbReference type="SAM" id="MobiDB-lite"/>
    </source>
</evidence>
<feature type="region of interest" description="Disordered" evidence="1">
    <location>
        <begin position="14"/>
        <end position="36"/>
    </location>
</feature>
<evidence type="ECO:0000313" key="2">
    <source>
        <dbReference type="EMBL" id="KAK0438939.1"/>
    </source>
</evidence>
<dbReference type="Proteomes" id="UP001175226">
    <property type="component" value="Unassembled WGS sequence"/>
</dbReference>
<comment type="caution">
    <text evidence="2">The sequence shown here is derived from an EMBL/GenBank/DDBJ whole genome shotgun (WGS) entry which is preliminary data.</text>
</comment>
<dbReference type="AlphaFoldDB" id="A0AA39JCR3"/>
<dbReference type="EMBL" id="JAUEPT010000040">
    <property type="protein sequence ID" value="KAK0438939.1"/>
    <property type="molecule type" value="Genomic_DNA"/>
</dbReference>
<feature type="compositionally biased region" description="Polar residues" evidence="1">
    <location>
        <begin position="18"/>
        <end position="36"/>
    </location>
</feature>